<protein>
    <submittedName>
        <fullName evidence="2">Gag/pol protein</fullName>
    </submittedName>
</protein>
<dbReference type="Proteomes" id="UP000321947">
    <property type="component" value="Unassembled WGS sequence"/>
</dbReference>
<evidence type="ECO:0000313" key="5">
    <source>
        <dbReference type="Proteomes" id="UP000321947"/>
    </source>
</evidence>
<reference evidence="4 5" key="1">
    <citation type="submission" date="2019-08" db="EMBL/GenBank/DDBJ databases">
        <title>Draft genome sequences of two oriental melons (Cucumis melo L. var makuwa).</title>
        <authorList>
            <person name="Kwon S.-Y."/>
        </authorList>
    </citation>
    <scope>NUCLEOTIDE SEQUENCE [LARGE SCALE GENOMIC DNA]</scope>
    <source>
        <strain evidence="5">cv. Chang Bougi</strain>
        <strain evidence="4">cv. SW 3</strain>
        <tissue evidence="2">Leaf</tissue>
    </source>
</reference>
<proteinExistence type="predicted"/>
<dbReference type="EMBL" id="SSTE01012822">
    <property type="protein sequence ID" value="KAA0048523.1"/>
    <property type="molecule type" value="Genomic_DNA"/>
</dbReference>
<evidence type="ECO:0000313" key="4">
    <source>
        <dbReference type="Proteomes" id="UP000321393"/>
    </source>
</evidence>
<gene>
    <name evidence="3" type="ORF">E5676_scaffold600G001390</name>
    <name evidence="2" type="ORF">E6C27_scaffold61G001440</name>
</gene>
<name>A0A5A7TY74_CUCMM</name>
<evidence type="ECO:0000256" key="1">
    <source>
        <dbReference type="SAM" id="MobiDB-lite"/>
    </source>
</evidence>
<comment type="caution">
    <text evidence="2">The sequence shown here is derived from an EMBL/GenBank/DDBJ whole genome shotgun (WGS) entry which is preliminary data.</text>
</comment>
<dbReference type="AlphaFoldDB" id="A0A5A7TY74"/>
<organism evidence="2 4">
    <name type="scientific">Cucumis melo var. makuwa</name>
    <name type="common">Oriental melon</name>
    <dbReference type="NCBI Taxonomy" id="1194695"/>
    <lineage>
        <taxon>Eukaryota</taxon>
        <taxon>Viridiplantae</taxon>
        <taxon>Streptophyta</taxon>
        <taxon>Embryophyta</taxon>
        <taxon>Tracheophyta</taxon>
        <taxon>Spermatophyta</taxon>
        <taxon>Magnoliopsida</taxon>
        <taxon>eudicotyledons</taxon>
        <taxon>Gunneridae</taxon>
        <taxon>Pentapetalae</taxon>
        <taxon>rosids</taxon>
        <taxon>fabids</taxon>
        <taxon>Cucurbitales</taxon>
        <taxon>Cucurbitaceae</taxon>
        <taxon>Benincaseae</taxon>
        <taxon>Cucumis</taxon>
    </lineage>
</organism>
<dbReference type="EMBL" id="SSTD01002133">
    <property type="protein sequence ID" value="TYK28314.1"/>
    <property type="molecule type" value="Genomic_DNA"/>
</dbReference>
<evidence type="ECO:0000313" key="3">
    <source>
        <dbReference type="EMBL" id="TYK28314.1"/>
    </source>
</evidence>
<dbReference type="Proteomes" id="UP000321393">
    <property type="component" value="Unassembled WGS sequence"/>
</dbReference>
<accession>A0A5A7TY74</accession>
<sequence>MSSSDYNLTIGKEKEVEANVATIEKTFMGRSSSKTKVGPSQMKKKGKGKTFKNTKGKKVAKGKYYHCNQNGLG</sequence>
<feature type="compositionally biased region" description="Basic residues" evidence="1">
    <location>
        <begin position="42"/>
        <end position="57"/>
    </location>
</feature>
<feature type="region of interest" description="Disordered" evidence="1">
    <location>
        <begin position="29"/>
        <end position="57"/>
    </location>
</feature>
<evidence type="ECO:0000313" key="2">
    <source>
        <dbReference type="EMBL" id="KAA0048523.1"/>
    </source>
</evidence>